<protein>
    <recommendedName>
        <fullName evidence="4">Secreted protein</fullName>
    </recommendedName>
</protein>
<evidence type="ECO:0000313" key="3">
    <source>
        <dbReference type="Proteomes" id="UP000762676"/>
    </source>
</evidence>
<feature type="chain" id="PRO_5043876041" description="Secreted protein" evidence="1">
    <location>
        <begin position="20"/>
        <end position="71"/>
    </location>
</feature>
<organism evidence="2 3">
    <name type="scientific">Elysia marginata</name>
    <dbReference type="NCBI Taxonomy" id="1093978"/>
    <lineage>
        <taxon>Eukaryota</taxon>
        <taxon>Metazoa</taxon>
        <taxon>Spiralia</taxon>
        <taxon>Lophotrochozoa</taxon>
        <taxon>Mollusca</taxon>
        <taxon>Gastropoda</taxon>
        <taxon>Heterobranchia</taxon>
        <taxon>Euthyneura</taxon>
        <taxon>Panpulmonata</taxon>
        <taxon>Sacoglossa</taxon>
        <taxon>Placobranchoidea</taxon>
        <taxon>Plakobranchidae</taxon>
        <taxon>Elysia</taxon>
    </lineage>
</organism>
<proteinExistence type="predicted"/>
<dbReference type="AlphaFoldDB" id="A0AAV4I7D1"/>
<feature type="signal peptide" evidence="1">
    <location>
        <begin position="1"/>
        <end position="19"/>
    </location>
</feature>
<comment type="caution">
    <text evidence="2">The sequence shown here is derived from an EMBL/GenBank/DDBJ whole genome shotgun (WGS) entry which is preliminary data.</text>
</comment>
<dbReference type="EMBL" id="BMAT01006031">
    <property type="protein sequence ID" value="GFS04566.1"/>
    <property type="molecule type" value="Genomic_DNA"/>
</dbReference>
<evidence type="ECO:0000256" key="1">
    <source>
        <dbReference type="SAM" id="SignalP"/>
    </source>
</evidence>
<accession>A0AAV4I7D1</accession>
<keyword evidence="1" id="KW-0732">Signal</keyword>
<dbReference type="Proteomes" id="UP000762676">
    <property type="component" value="Unassembled WGS sequence"/>
</dbReference>
<evidence type="ECO:0000313" key="2">
    <source>
        <dbReference type="EMBL" id="GFS04566.1"/>
    </source>
</evidence>
<reference evidence="2 3" key="1">
    <citation type="journal article" date="2021" name="Elife">
        <title>Chloroplast acquisition without the gene transfer in kleptoplastic sea slugs, Plakobranchus ocellatus.</title>
        <authorList>
            <person name="Maeda T."/>
            <person name="Takahashi S."/>
            <person name="Yoshida T."/>
            <person name="Shimamura S."/>
            <person name="Takaki Y."/>
            <person name="Nagai Y."/>
            <person name="Toyoda A."/>
            <person name="Suzuki Y."/>
            <person name="Arimoto A."/>
            <person name="Ishii H."/>
            <person name="Satoh N."/>
            <person name="Nishiyama T."/>
            <person name="Hasebe M."/>
            <person name="Maruyama T."/>
            <person name="Minagawa J."/>
            <person name="Obokata J."/>
            <person name="Shigenobu S."/>
        </authorList>
    </citation>
    <scope>NUCLEOTIDE SEQUENCE [LARGE SCALE GENOMIC DNA]</scope>
</reference>
<sequence>MKLGILLAIMYGVLVTANAGRGNNKGRDVTYTGSTKNKKACQKLKKCTSFKHVDAWLTTYPNRNNLDLRCT</sequence>
<keyword evidence="3" id="KW-1185">Reference proteome</keyword>
<name>A0AAV4I7D1_9GAST</name>
<gene>
    <name evidence="2" type="ORF">ElyMa_002914700</name>
</gene>
<evidence type="ECO:0008006" key="4">
    <source>
        <dbReference type="Google" id="ProtNLM"/>
    </source>
</evidence>